<comment type="subcellular location">
    <subcellularLocation>
        <location evidence="1">Cell membrane</location>
        <topology evidence="1">Multi-pass membrane protein</topology>
    </subcellularLocation>
</comment>
<gene>
    <name evidence="9" type="ORF">GCM10009836_03720</name>
</gene>
<evidence type="ECO:0000256" key="4">
    <source>
        <dbReference type="ARBA" id="ARBA00022692"/>
    </source>
</evidence>
<keyword evidence="3" id="KW-1003">Cell membrane</keyword>
<evidence type="ECO:0000256" key="5">
    <source>
        <dbReference type="ARBA" id="ARBA00022989"/>
    </source>
</evidence>
<organism evidence="9 10">
    <name type="scientific">Pseudonocardia ailaonensis</name>
    <dbReference type="NCBI Taxonomy" id="367279"/>
    <lineage>
        <taxon>Bacteria</taxon>
        <taxon>Bacillati</taxon>
        <taxon>Actinomycetota</taxon>
        <taxon>Actinomycetes</taxon>
        <taxon>Pseudonocardiales</taxon>
        <taxon>Pseudonocardiaceae</taxon>
        <taxon>Pseudonocardia</taxon>
    </lineage>
</organism>
<evidence type="ECO:0000259" key="8">
    <source>
        <dbReference type="PROSITE" id="PS50850"/>
    </source>
</evidence>
<name>A0ABN2MKJ2_9PSEU</name>
<dbReference type="RefSeq" id="WP_344411738.1">
    <property type="nucleotide sequence ID" value="NZ_BAAAQK010000001.1"/>
</dbReference>
<dbReference type="Gene3D" id="1.20.1250.20">
    <property type="entry name" value="MFS general substrate transporter like domains"/>
    <property type="match status" value="1"/>
</dbReference>
<feature type="transmembrane region" description="Helical" evidence="7">
    <location>
        <begin position="318"/>
        <end position="340"/>
    </location>
</feature>
<dbReference type="SUPFAM" id="SSF103473">
    <property type="entry name" value="MFS general substrate transporter"/>
    <property type="match status" value="1"/>
</dbReference>
<dbReference type="CDD" id="cd17329">
    <property type="entry name" value="MFS_MdtH_MDR_like"/>
    <property type="match status" value="1"/>
</dbReference>
<evidence type="ECO:0000256" key="6">
    <source>
        <dbReference type="ARBA" id="ARBA00023136"/>
    </source>
</evidence>
<proteinExistence type="predicted"/>
<keyword evidence="2" id="KW-0813">Transport</keyword>
<evidence type="ECO:0000256" key="1">
    <source>
        <dbReference type="ARBA" id="ARBA00004651"/>
    </source>
</evidence>
<evidence type="ECO:0000256" key="3">
    <source>
        <dbReference type="ARBA" id="ARBA00022475"/>
    </source>
</evidence>
<comment type="caution">
    <text evidence="9">The sequence shown here is derived from an EMBL/GenBank/DDBJ whole genome shotgun (WGS) entry which is preliminary data.</text>
</comment>
<dbReference type="PANTHER" id="PTHR23517">
    <property type="entry name" value="RESISTANCE PROTEIN MDTM, PUTATIVE-RELATED-RELATED"/>
    <property type="match status" value="1"/>
</dbReference>
<dbReference type="InterPro" id="IPR036259">
    <property type="entry name" value="MFS_trans_sf"/>
</dbReference>
<dbReference type="InterPro" id="IPR020846">
    <property type="entry name" value="MFS_dom"/>
</dbReference>
<feature type="transmembrane region" description="Helical" evidence="7">
    <location>
        <begin position="352"/>
        <end position="374"/>
    </location>
</feature>
<feature type="domain" description="Major facilitator superfamily (MFS) profile" evidence="8">
    <location>
        <begin position="25"/>
        <end position="411"/>
    </location>
</feature>
<dbReference type="PANTHER" id="PTHR23517:SF2">
    <property type="entry name" value="MULTIDRUG RESISTANCE PROTEIN MDTH"/>
    <property type="match status" value="1"/>
</dbReference>
<evidence type="ECO:0000256" key="2">
    <source>
        <dbReference type="ARBA" id="ARBA00022448"/>
    </source>
</evidence>
<evidence type="ECO:0000256" key="7">
    <source>
        <dbReference type="SAM" id="Phobius"/>
    </source>
</evidence>
<feature type="transmembrane region" description="Helical" evidence="7">
    <location>
        <begin position="386"/>
        <end position="407"/>
    </location>
</feature>
<feature type="transmembrane region" description="Helical" evidence="7">
    <location>
        <begin position="55"/>
        <end position="71"/>
    </location>
</feature>
<feature type="transmembrane region" description="Helical" evidence="7">
    <location>
        <begin position="21"/>
        <end position="43"/>
    </location>
</feature>
<keyword evidence="6 7" id="KW-0472">Membrane</keyword>
<dbReference type="EMBL" id="BAAAQK010000001">
    <property type="protein sequence ID" value="GAA1829155.1"/>
    <property type="molecule type" value="Genomic_DNA"/>
</dbReference>
<feature type="transmembrane region" description="Helical" evidence="7">
    <location>
        <begin position="260"/>
        <end position="280"/>
    </location>
</feature>
<dbReference type="InterPro" id="IPR050171">
    <property type="entry name" value="MFS_Transporters"/>
</dbReference>
<keyword evidence="5 7" id="KW-1133">Transmembrane helix</keyword>
<feature type="transmembrane region" description="Helical" evidence="7">
    <location>
        <begin position="180"/>
        <end position="202"/>
    </location>
</feature>
<dbReference type="Proteomes" id="UP001500449">
    <property type="component" value="Unassembled WGS sequence"/>
</dbReference>
<sequence>MADHTSRSGFGRFRVLRDFGRLPPVLQLLVGTQLCFNVGFYMVLPYLATHLAQDLALAGGLVGLVLGLRTFSQQGLFVIGGTLSDRLGAKPVILAGCALRVGGFVLLGVAGDLAGVIAGALLTGFAAALFSPAVESSIARETAEHAEVPRAEAFAMFAVSGQVGSVIGPLAGAGLLLVDFRLACLVAAGAFVLIGLAHLAWLPRRPAAHADEPMLAGWAEVLANRRFLAFAAGYSGYLLCYNQLYLALPAELDRTTGNQGALGLLFVLASVMVIGGQLPVTRWARRRGTGGIVLGFVLMACAFGVVAFTVVVPFGPALWPAVAFVVLLTAGQMVAVPLAQDLVPRLAGERRLGAYFGLLSSAGGLTVLIGSTAAGSLLDPAVAPPVVAWLVLGAVPLGSALVIGRLARRGTLS</sequence>
<reference evidence="9 10" key="1">
    <citation type="journal article" date="2019" name="Int. J. Syst. Evol. Microbiol.">
        <title>The Global Catalogue of Microorganisms (GCM) 10K type strain sequencing project: providing services to taxonomists for standard genome sequencing and annotation.</title>
        <authorList>
            <consortium name="The Broad Institute Genomics Platform"/>
            <consortium name="The Broad Institute Genome Sequencing Center for Infectious Disease"/>
            <person name="Wu L."/>
            <person name="Ma J."/>
        </authorList>
    </citation>
    <scope>NUCLEOTIDE SEQUENCE [LARGE SCALE GENOMIC DNA]</scope>
    <source>
        <strain evidence="9 10">JCM 16009</strain>
    </source>
</reference>
<evidence type="ECO:0000313" key="10">
    <source>
        <dbReference type="Proteomes" id="UP001500449"/>
    </source>
</evidence>
<keyword evidence="4 7" id="KW-0812">Transmembrane</keyword>
<dbReference type="InterPro" id="IPR011701">
    <property type="entry name" value="MFS"/>
</dbReference>
<dbReference type="Pfam" id="PF07690">
    <property type="entry name" value="MFS_1"/>
    <property type="match status" value="1"/>
</dbReference>
<accession>A0ABN2MKJ2</accession>
<evidence type="ECO:0000313" key="9">
    <source>
        <dbReference type="EMBL" id="GAA1829155.1"/>
    </source>
</evidence>
<feature type="transmembrane region" description="Helical" evidence="7">
    <location>
        <begin position="154"/>
        <end position="174"/>
    </location>
</feature>
<feature type="transmembrane region" description="Helical" evidence="7">
    <location>
        <begin position="227"/>
        <end position="248"/>
    </location>
</feature>
<feature type="transmembrane region" description="Helical" evidence="7">
    <location>
        <begin position="292"/>
        <end position="312"/>
    </location>
</feature>
<dbReference type="PROSITE" id="PS50850">
    <property type="entry name" value="MFS"/>
    <property type="match status" value="1"/>
</dbReference>
<keyword evidence="10" id="KW-1185">Reference proteome</keyword>
<protein>
    <submittedName>
        <fullName evidence="9">MFS transporter</fullName>
    </submittedName>
</protein>
<feature type="transmembrane region" description="Helical" evidence="7">
    <location>
        <begin position="116"/>
        <end position="134"/>
    </location>
</feature>